<evidence type="ECO:0000256" key="1">
    <source>
        <dbReference type="SAM" id="MobiDB-lite"/>
    </source>
</evidence>
<evidence type="ECO:0000313" key="2">
    <source>
        <dbReference type="EMBL" id="EAY89728.1"/>
    </source>
</evidence>
<dbReference type="EMBL" id="CM000128">
    <property type="protein sequence ID" value="EAY89728.1"/>
    <property type="molecule type" value="Genomic_DNA"/>
</dbReference>
<name>A2XFW8_ORYSI</name>
<protein>
    <submittedName>
        <fullName evidence="2">Uncharacterized protein</fullName>
    </submittedName>
</protein>
<gene>
    <name evidence="2" type="ORF">OsI_11266</name>
</gene>
<reference evidence="2 3" key="1">
    <citation type="journal article" date="2005" name="PLoS Biol.">
        <title>The genomes of Oryza sativa: a history of duplications.</title>
        <authorList>
            <person name="Yu J."/>
            <person name="Wang J."/>
            <person name="Lin W."/>
            <person name="Li S."/>
            <person name="Li H."/>
            <person name="Zhou J."/>
            <person name="Ni P."/>
            <person name="Dong W."/>
            <person name="Hu S."/>
            <person name="Zeng C."/>
            <person name="Zhang J."/>
            <person name="Zhang Y."/>
            <person name="Li R."/>
            <person name="Xu Z."/>
            <person name="Li S."/>
            <person name="Li X."/>
            <person name="Zheng H."/>
            <person name="Cong L."/>
            <person name="Lin L."/>
            <person name="Yin J."/>
            <person name="Geng J."/>
            <person name="Li G."/>
            <person name="Shi J."/>
            <person name="Liu J."/>
            <person name="Lv H."/>
            <person name="Li J."/>
            <person name="Wang J."/>
            <person name="Deng Y."/>
            <person name="Ran L."/>
            <person name="Shi X."/>
            <person name="Wang X."/>
            <person name="Wu Q."/>
            <person name="Li C."/>
            <person name="Ren X."/>
            <person name="Wang J."/>
            <person name="Wang X."/>
            <person name="Li D."/>
            <person name="Liu D."/>
            <person name="Zhang X."/>
            <person name="Ji Z."/>
            <person name="Zhao W."/>
            <person name="Sun Y."/>
            <person name="Zhang Z."/>
            <person name="Bao J."/>
            <person name="Han Y."/>
            <person name="Dong L."/>
            <person name="Ji J."/>
            <person name="Chen P."/>
            <person name="Wu S."/>
            <person name="Liu J."/>
            <person name="Xiao Y."/>
            <person name="Bu D."/>
            <person name="Tan J."/>
            <person name="Yang L."/>
            <person name="Ye C."/>
            <person name="Zhang J."/>
            <person name="Xu J."/>
            <person name="Zhou Y."/>
            <person name="Yu Y."/>
            <person name="Zhang B."/>
            <person name="Zhuang S."/>
            <person name="Wei H."/>
            <person name="Liu B."/>
            <person name="Lei M."/>
            <person name="Yu H."/>
            <person name="Li Y."/>
            <person name="Xu H."/>
            <person name="Wei S."/>
            <person name="He X."/>
            <person name="Fang L."/>
            <person name="Zhang Z."/>
            <person name="Zhang Y."/>
            <person name="Huang X."/>
            <person name="Su Z."/>
            <person name="Tong W."/>
            <person name="Li J."/>
            <person name="Tong Z."/>
            <person name="Li S."/>
            <person name="Ye J."/>
            <person name="Wang L."/>
            <person name="Fang L."/>
            <person name="Lei T."/>
            <person name="Chen C."/>
            <person name="Chen H."/>
            <person name="Xu Z."/>
            <person name="Li H."/>
            <person name="Huang H."/>
            <person name="Zhang F."/>
            <person name="Xu H."/>
            <person name="Li N."/>
            <person name="Zhao C."/>
            <person name="Li S."/>
            <person name="Dong L."/>
            <person name="Huang Y."/>
            <person name="Li L."/>
            <person name="Xi Y."/>
            <person name="Qi Q."/>
            <person name="Li W."/>
            <person name="Zhang B."/>
            <person name="Hu W."/>
            <person name="Zhang Y."/>
            <person name="Tian X."/>
            <person name="Jiao Y."/>
            <person name="Liang X."/>
            <person name="Jin J."/>
            <person name="Gao L."/>
            <person name="Zheng W."/>
            <person name="Hao B."/>
            <person name="Liu S."/>
            <person name="Wang W."/>
            <person name="Yuan L."/>
            <person name="Cao M."/>
            <person name="McDermott J."/>
            <person name="Samudrala R."/>
            <person name="Wang J."/>
            <person name="Wong G.K."/>
            <person name="Yang H."/>
        </authorList>
    </citation>
    <scope>NUCLEOTIDE SEQUENCE [LARGE SCALE GENOMIC DNA]</scope>
    <source>
        <strain evidence="3">cv. 93-11</strain>
    </source>
</reference>
<proteinExistence type="predicted"/>
<organism evidence="2 3">
    <name type="scientific">Oryza sativa subsp. indica</name>
    <name type="common">Rice</name>
    <dbReference type="NCBI Taxonomy" id="39946"/>
    <lineage>
        <taxon>Eukaryota</taxon>
        <taxon>Viridiplantae</taxon>
        <taxon>Streptophyta</taxon>
        <taxon>Embryophyta</taxon>
        <taxon>Tracheophyta</taxon>
        <taxon>Spermatophyta</taxon>
        <taxon>Magnoliopsida</taxon>
        <taxon>Liliopsida</taxon>
        <taxon>Poales</taxon>
        <taxon>Poaceae</taxon>
        <taxon>BOP clade</taxon>
        <taxon>Oryzoideae</taxon>
        <taxon>Oryzeae</taxon>
        <taxon>Oryzinae</taxon>
        <taxon>Oryza</taxon>
        <taxon>Oryza sativa</taxon>
    </lineage>
</organism>
<feature type="compositionally biased region" description="Low complexity" evidence="1">
    <location>
        <begin position="9"/>
        <end position="29"/>
    </location>
</feature>
<accession>A2XFW8</accession>
<keyword evidence="3" id="KW-1185">Reference proteome</keyword>
<feature type="compositionally biased region" description="Polar residues" evidence="1">
    <location>
        <begin position="118"/>
        <end position="127"/>
    </location>
</feature>
<feature type="region of interest" description="Disordered" evidence="1">
    <location>
        <begin position="1"/>
        <end position="133"/>
    </location>
</feature>
<dbReference type="HOGENOM" id="CLU_1689603_0_0_1"/>
<dbReference type="Gramene" id="BGIOSGA010873-TA">
    <property type="protein sequence ID" value="BGIOSGA010873-PA"/>
    <property type="gene ID" value="BGIOSGA010873"/>
</dbReference>
<sequence length="156" mass="16619">MASSPAPPVCSSSSPVSAASTAPRASSSPLPTPGCSSWSLADAPSRTPSGYRRPQRRLTERSSRRRHDRRTATKAFGPKLMDATDSLRITGVTPASDANPSSESCRRPRSLSLASRSDGSTATTWRAPSSERLSVPEPWAQRSVSLVMAMNHAKIL</sequence>
<evidence type="ECO:0000313" key="3">
    <source>
        <dbReference type="Proteomes" id="UP000007015"/>
    </source>
</evidence>
<dbReference type="Proteomes" id="UP000007015">
    <property type="component" value="Chromosome 3"/>
</dbReference>
<dbReference type="AlphaFoldDB" id="A2XFW8"/>